<dbReference type="InterPro" id="IPR022644">
    <property type="entry name" value="De-COase2_N"/>
</dbReference>
<dbReference type="GO" id="GO:0008836">
    <property type="term" value="F:diaminopimelate decarboxylase activity"/>
    <property type="evidence" value="ECO:0007669"/>
    <property type="project" value="TreeGrafter"/>
</dbReference>
<evidence type="ECO:0000256" key="2">
    <source>
        <dbReference type="ARBA" id="ARBA00022898"/>
    </source>
</evidence>
<evidence type="ECO:0000313" key="5">
    <source>
        <dbReference type="Proteomes" id="UP000076962"/>
    </source>
</evidence>
<keyword evidence="2" id="KW-0663">Pyridoxal phosphate</keyword>
<dbReference type="Pfam" id="PF02784">
    <property type="entry name" value="Orn_Arg_deC_N"/>
    <property type="match status" value="1"/>
</dbReference>
<dbReference type="Gene3D" id="3.20.20.10">
    <property type="entry name" value="Alanine racemase"/>
    <property type="match status" value="1"/>
</dbReference>
<accession>A0A176S495</accession>
<evidence type="ECO:0000256" key="1">
    <source>
        <dbReference type="ARBA" id="ARBA00001933"/>
    </source>
</evidence>
<dbReference type="GO" id="GO:0009089">
    <property type="term" value="P:lysine biosynthetic process via diaminopimelate"/>
    <property type="evidence" value="ECO:0007669"/>
    <property type="project" value="TreeGrafter"/>
</dbReference>
<keyword evidence="5" id="KW-1185">Reference proteome</keyword>
<organism evidence="4 5">
    <name type="scientific">Candidatus Thiomargarita nelsonii</name>
    <dbReference type="NCBI Taxonomy" id="1003181"/>
    <lineage>
        <taxon>Bacteria</taxon>
        <taxon>Pseudomonadati</taxon>
        <taxon>Pseudomonadota</taxon>
        <taxon>Gammaproteobacteria</taxon>
        <taxon>Thiotrichales</taxon>
        <taxon>Thiotrichaceae</taxon>
        <taxon>Thiomargarita</taxon>
    </lineage>
</organism>
<name>A0A176S495_9GAMM</name>
<dbReference type="AlphaFoldDB" id="A0A176S495"/>
<dbReference type="SUPFAM" id="SSF51419">
    <property type="entry name" value="PLP-binding barrel"/>
    <property type="match status" value="1"/>
</dbReference>
<dbReference type="EMBL" id="LUTY01000782">
    <property type="protein sequence ID" value="OAD22709.1"/>
    <property type="molecule type" value="Genomic_DNA"/>
</dbReference>
<dbReference type="PANTHER" id="PTHR43727:SF2">
    <property type="entry name" value="GROUP IV DECARBOXYLASE"/>
    <property type="match status" value="1"/>
</dbReference>
<feature type="non-terminal residue" evidence="4">
    <location>
        <position position="90"/>
    </location>
</feature>
<evidence type="ECO:0000313" key="4">
    <source>
        <dbReference type="EMBL" id="OAD22709.1"/>
    </source>
</evidence>
<dbReference type="PANTHER" id="PTHR43727">
    <property type="entry name" value="DIAMINOPIMELATE DECARBOXYLASE"/>
    <property type="match status" value="1"/>
</dbReference>
<protein>
    <submittedName>
        <fullName evidence="4">Diaminopimelate decarboxylase</fullName>
    </submittedName>
</protein>
<gene>
    <name evidence="4" type="ORF">THIOM_001475</name>
</gene>
<proteinExistence type="predicted"/>
<reference evidence="4 5" key="1">
    <citation type="submission" date="2016-05" db="EMBL/GenBank/DDBJ databases">
        <title>Single-cell genome of chain-forming Candidatus Thiomargarita nelsonii and comparison to other large sulfur-oxidizing bacteria.</title>
        <authorList>
            <person name="Winkel M."/>
            <person name="Salman V."/>
            <person name="Woyke T."/>
            <person name="Schulz-Vogt H."/>
            <person name="Richter M."/>
            <person name="Flood B."/>
            <person name="Bailey J."/>
            <person name="Amann R."/>
            <person name="Mussmann M."/>
        </authorList>
    </citation>
    <scope>NUCLEOTIDE SEQUENCE [LARGE SCALE GENOMIC DNA]</scope>
    <source>
        <strain evidence="4 5">THI036</strain>
    </source>
</reference>
<comment type="cofactor">
    <cofactor evidence="1">
        <name>pyridoxal 5'-phosphate</name>
        <dbReference type="ChEBI" id="CHEBI:597326"/>
    </cofactor>
</comment>
<dbReference type="Proteomes" id="UP000076962">
    <property type="component" value="Unassembled WGS sequence"/>
</dbReference>
<comment type="caution">
    <text evidence="4">The sequence shown here is derived from an EMBL/GenBank/DDBJ whole genome shotgun (WGS) entry which is preliminary data.</text>
</comment>
<sequence>MTQKTRLVLDYITAHRDNLPTPLYLYSESALNEAVATYRELFPDNAKLFYSLKANPQPGIVQHLSSLGLGAEITGQGEWDIGVAAGSSRL</sequence>
<feature type="domain" description="Orn/DAP/Arg decarboxylase 2 N-terminal" evidence="3">
    <location>
        <begin position="30"/>
        <end position="87"/>
    </location>
</feature>
<evidence type="ECO:0000259" key="3">
    <source>
        <dbReference type="Pfam" id="PF02784"/>
    </source>
</evidence>
<dbReference type="InterPro" id="IPR029066">
    <property type="entry name" value="PLP-binding_barrel"/>
</dbReference>